<dbReference type="Pfam" id="PF09697">
    <property type="entry name" value="Porph_ging"/>
    <property type="match status" value="1"/>
</dbReference>
<dbReference type="EMBL" id="CP003388">
    <property type="protein sequence ID" value="AFD56533.1"/>
    <property type="molecule type" value="Genomic_DNA"/>
</dbReference>
<evidence type="ECO:0000313" key="2">
    <source>
        <dbReference type="Proteomes" id="UP000010093"/>
    </source>
</evidence>
<dbReference type="InterPro" id="IPR005901">
    <property type="entry name" value="GLPGLI"/>
</dbReference>
<dbReference type="GeneID" id="93718474"/>
<protein>
    <recommendedName>
        <fullName evidence="3">GLPGLI family protein</fullName>
    </recommendedName>
</protein>
<organism evidence="1 2">
    <name type="scientific">Riemerella anatipestifer (strain ATCC 11845 / DSM 15868 / JCM 9532 / NCTC 11014)</name>
    <dbReference type="NCBI Taxonomy" id="693978"/>
    <lineage>
        <taxon>Bacteria</taxon>
        <taxon>Pseudomonadati</taxon>
        <taxon>Bacteroidota</taxon>
        <taxon>Flavobacteriia</taxon>
        <taxon>Flavobacteriales</taxon>
        <taxon>Weeksellaceae</taxon>
        <taxon>Riemerella</taxon>
    </lineage>
</organism>
<reference evidence="1 2" key="1">
    <citation type="journal article" date="2012" name="J. Bacteriol.">
        <title>Complete genome sequence of Riemerella anatipestifer reference strain.</title>
        <authorList>
            <person name="Wang X."/>
            <person name="Zhu D."/>
            <person name="Wang M."/>
            <person name="Cheng A."/>
            <person name="Jia R."/>
            <person name="Zhou Y."/>
            <person name="Chen Z."/>
            <person name="Luo Q."/>
            <person name="Liu F."/>
            <person name="Wang Y."/>
            <person name="Chen X.Y."/>
        </authorList>
    </citation>
    <scope>NUCLEOTIDE SEQUENCE [LARGE SCALE GENOMIC DNA]</scope>
    <source>
        <strain evidence="2">DSM 15868</strain>
    </source>
</reference>
<sequence>MRIKLLLFFLVFWNFSIFPQNLDVTYKMVYRPNKNNLSYIEEDIFVLKIRDHQSLYFSIKYDYLINHQGEAMKQGINPNKVSNNYFIIKEDSKIFHLRPIDNDFMKYEEKEFPKWDIKDNMRQIDSLKAFKAEGSYRGREYIAWFTTDIPVAEGPFKFKNLPGLILELRSKDGDYSITLNGIERNEEEIDFPEAILIKNREKYKELLEKFAENPSYKMQQRDSSNSFKYKTYIGGKEVNNAEKYKAYNKFVWDFMNNHNNSIEKDELWIR</sequence>
<accession>E4TCL6</accession>
<dbReference type="RefSeq" id="WP_004916394.1">
    <property type="nucleotide sequence ID" value="NC_014738.1"/>
</dbReference>
<dbReference type="HOGENOM" id="CLU_066214_0_1_10"/>
<dbReference type="KEGG" id="rai:RA0C_1646"/>
<dbReference type="AlphaFoldDB" id="E4TCL6"/>
<gene>
    <name evidence="1" type="ORF">RA0C_1646</name>
</gene>
<dbReference type="KEGG" id="ran:Riean_1368"/>
<proteinExistence type="predicted"/>
<name>E4TCL6_RIEAD</name>
<dbReference type="PATRIC" id="fig|693978.17.peg.1632"/>
<evidence type="ECO:0008006" key="3">
    <source>
        <dbReference type="Google" id="ProtNLM"/>
    </source>
</evidence>
<evidence type="ECO:0000313" key="1">
    <source>
        <dbReference type="EMBL" id="AFD56533.1"/>
    </source>
</evidence>
<dbReference type="NCBIfam" id="TIGR01200">
    <property type="entry name" value="GLPGLI"/>
    <property type="match status" value="1"/>
</dbReference>
<dbReference type="Proteomes" id="UP000010093">
    <property type="component" value="Chromosome"/>
</dbReference>